<dbReference type="InterPro" id="IPR036320">
    <property type="entry name" value="Glycosyl_Trfase_fam3_N_dom_sf"/>
</dbReference>
<reference evidence="4" key="1">
    <citation type="submission" date="2018-05" db="EMBL/GenBank/DDBJ databases">
        <authorList>
            <person name="Lanie J.A."/>
            <person name="Ng W.-L."/>
            <person name="Kazmierczak K.M."/>
            <person name="Andrzejewski T.M."/>
            <person name="Davidsen T.M."/>
            <person name="Wayne K.J."/>
            <person name="Tettelin H."/>
            <person name="Glass J.I."/>
            <person name="Rusch D."/>
            <person name="Podicherti R."/>
            <person name="Tsui H.-C.T."/>
            <person name="Winkler M.E."/>
        </authorList>
    </citation>
    <scope>NUCLEOTIDE SEQUENCE</scope>
</reference>
<dbReference type="PANTHER" id="PTHR43285">
    <property type="entry name" value="ANTHRANILATE PHOSPHORIBOSYLTRANSFERASE"/>
    <property type="match status" value="1"/>
</dbReference>
<sequence length="76" mass="7993">MDLPGAISALSESHDLSGEEMQEVVSIVMRGEATPAQIGAFLTALHIKGETVVELVAAARVMRQFAAVVDIESAKV</sequence>
<dbReference type="InterPro" id="IPR005940">
    <property type="entry name" value="Anthranilate_Pribosyl_Tfrase"/>
</dbReference>
<evidence type="ECO:0000256" key="2">
    <source>
        <dbReference type="ARBA" id="ARBA00022679"/>
    </source>
</evidence>
<evidence type="ECO:0000313" key="4">
    <source>
        <dbReference type="EMBL" id="SVC92351.1"/>
    </source>
</evidence>
<protein>
    <recommendedName>
        <fullName evidence="3">Glycosyl transferase family 3 N-terminal domain-containing protein</fullName>
    </recommendedName>
</protein>
<dbReference type="InterPro" id="IPR017459">
    <property type="entry name" value="Glycosyl_Trfase_fam3_N_dom"/>
</dbReference>
<evidence type="ECO:0000256" key="1">
    <source>
        <dbReference type="ARBA" id="ARBA00022676"/>
    </source>
</evidence>
<gene>
    <name evidence="4" type="ORF">METZ01_LOCUS345205</name>
</gene>
<dbReference type="AlphaFoldDB" id="A0A382R703"/>
<dbReference type="Gene3D" id="1.20.970.10">
    <property type="entry name" value="Transferase, Pyrimidine Nucleoside Phosphorylase, Chain C"/>
    <property type="match status" value="1"/>
</dbReference>
<dbReference type="SUPFAM" id="SSF47648">
    <property type="entry name" value="Nucleoside phosphorylase/phosphoribosyltransferase N-terminal domain"/>
    <property type="match status" value="1"/>
</dbReference>
<organism evidence="4">
    <name type="scientific">marine metagenome</name>
    <dbReference type="NCBI Taxonomy" id="408172"/>
    <lineage>
        <taxon>unclassified sequences</taxon>
        <taxon>metagenomes</taxon>
        <taxon>ecological metagenomes</taxon>
    </lineage>
</organism>
<feature type="domain" description="Glycosyl transferase family 3 N-terminal" evidence="3">
    <location>
        <begin position="6"/>
        <end position="66"/>
    </location>
</feature>
<proteinExistence type="predicted"/>
<keyword evidence="1" id="KW-0328">Glycosyltransferase</keyword>
<evidence type="ECO:0000259" key="3">
    <source>
        <dbReference type="Pfam" id="PF02885"/>
    </source>
</evidence>
<dbReference type="GO" id="GO:0000162">
    <property type="term" value="P:L-tryptophan biosynthetic process"/>
    <property type="evidence" value="ECO:0007669"/>
    <property type="project" value="InterPro"/>
</dbReference>
<dbReference type="GO" id="GO:0004048">
    <property type="term" value="F:anthranilate phosphoribosyltransferase activity"/>
    <property type="evidence" value="ECO:0007669"/>
    <property type="project" value="InterPro"/>
</dbReference>
<name>A0A382R703_9ZZZZ</name>
<dbReference type="GO" id="GO:0005829">
    <property type="term" value="C:cytosol"/>
    <property type="evidence" value="ECO:0007669"/>
    <property type="project" value="TreeGrafter"/>
</dbReference>
<dbReference type="Pfam" id="PF02885">
    <property type="entry name" value="Glycos_trans_3N"/>
    <property type="match status" value="1"/>
</dbReference>
<dbReference type="EMBL" id="UINC01118904">
    <property type="protein sequence ID" value="SVC92351.1"/>
    <property type="molecule type" value="Genomic_DNA"/>
</dbReference>
<feature type="non-terminal residue" evidence="4">
    <location>
        <position position="76"/>
    </location>
</feature>
<keyword evidence="2" id="KW-0808">Transferase</keyword>
<accession>A0A382R703</accession>
<dbReference type="PANTHER" id="PTHR43285:SF2">
    <property type="entry name" value="ANTHRANILATE PHOSPHORIBOSYLTRANSFERASE"/>
    <property type="match status" value="1"/>
</dbReference>